<evidence type="ECO:0008006" key="4">
    <source>
        <dbReference type="Google" id="ProtNLM"/>
    </source>
</evidence>
<feature type="region of interest" description="Disordered" evidence="1">
    <location>
        <begin position="1"/>
        <end position="24"/>
    </location>
</feature>
<dbReference type="Proteomes" id="UP000094256">
    <property type="component" value="Chromosome"/>
</dbReference>
<dbReference type="RefSeq" id="WP_069207501.1">
    <property type="nucleotide sequence ID" value="NZ_CP014168.1"/>
</dbReference>
<sequence length="179" mass="19427">MARSKGDAHRQSSKKPYNERTDLEKLQSQWTKLSGLHGRDEPSAAIVRCATAAEIAANYAVRTEWGKKTQFDAAIIDQFLRWANGLPLKVERLYVPVFFATPGTSPKARALIRSAGKINKVRNAVVHQGSFSSNDEAEAVIAEARAFINMIVGLSIDGFDIDAQASQTKTAAPAEATPA</sequence>
<dbReference type="KEGG" id="span:AWL63_19310"/>
<organism evidence="2 3">
    <name type="scientific">Sphingomonas panacis</name>
    <dbReference type="NCBI Taxonomy" id="1560345"/>
    <lineage>
        <taxon>Bacteria</taxon>
        <taxon>Pseudomonadati</taxon>
        <taxon>Pseudomonadota</taxon>
        <taxon>Alphaproteobacteria</taxon>
        <taxon>Sphingomonadales</taxon>
        <taxon>Sphingomonadaceae</taxon>
        <taxon>Sphingomonas</taxon>
    </lineage>
</organism>
<protein>
    <recommendedName>
        <fullName evidence="4">RiboL-PSP-HEPN domain-containing protein</fullName>
    </recommendedName>
</protein>
<name>A0A1B3ZHP2_9SPHN</name>
<proteinExistence type="predicted"/>
<keyword evidence="3" id="KW-1185">Reference proteome</keyword>
<evidence type="ECO:0000256" key="1">
    <source>
        <dbReference type="SAM" id="MobiDB-lite"/>
    </source>
</evidence>
<gene>
    <name evidence="2" type="ORF">AWL63_19310</name>
</gene>
<evidence type="ECO:0000313" key="2">
    <source>
        <dbReference type="EMBL" id="AOH86943.1"/>
    </source>
</evidence>
<dbReference type="EMBL" id="CP014168">
    <property type="protein sequence ID" value="AOH86943.1"/>
    <property type="molecule type" value="Genomic_DNA"/>
</dbReference>
<accession>A0A1B3ZHP2</accession>
<reference evidence="2 3" key="1">
    <citation type="submission" date="2016-01" db="EMBL/GenBank/DDBJ databases">
        <title>Complete genome and mega plasmid sequence of Sphingomonas panacis DCY99 elicits systemic resistance in rice to Xanthomonas oryzae.</title>
        <authorList>
            <person name="Kim Y.J."/>
            <person name="Yang D.C."/>
            <person name="Sing P."/>
        </authorList>
    </citation>
    <scope>NUCLEOTIDE SEQUENCE [LARGE SCALE GENOMIC DNA]</scope>
    <source>
        <strain evidence="2 3">DCY99</strain>
    </source>
</reference>
<dbReference type="STRING" id="1560345.AWL63_19310"/>
<evidence type="ECO:0000313" key="3">
    <source>
        <dbReference type="Proteomes" id="UP000094256"/>
    </source>
</evidence>
<dbReference type="AlphaFoldDB" id="A0A1B3ZHP2"/>